<evidence type="ECO:0000256" key="14">
    <source>
        <dbReference type="PROSITE-ProRule" id="PRU00290"/>
    </source>
</evidence>
<keyword evidence="8" id="KW-0653">Protein transport</keyword>
<name>J3P2Y4_GAET3</name>
<evidence type="ECO:0000256" key="12">
    <source>
        <dbReference type="ARBA" id="ARBA00023136"/>
    </source>
</evidence>
<reference evidence="19" key="5">
    <citation type="submission" date="2018-04" db="UniProtKB">
        <authorList>
            <consortium name="EnsemblFungi"/>
        </authorList>
    </citation>
    <scope>IDENTIFICATION</scope>
    <source>
        <strain evidence="19">R3-111a-1</strain>
    </source>
</reference>
<evidence type="ECO:0000313" key="19">
    <source>
        <dbReference type="EnsemblFungi" id="EJT74026"/>
    </source>
</evidence>
<dbReference type="GeneID" id="20348333"/>
<evidence type="ECO:0000256" key="8">
    <source>
        <dbReference type="ARBA" id="ARBA00022927"/>
    </source>
</evidence>
<keyword evidence="10" id="KW-0333">Golgi apparatus</keyword>
<dbReference type="Pfam" id="PF00957">
    <property type="entry name" value="Synaptobrevin"/>
    <property type="match status" value="1"/>
</dbReference>
<dbReference type="InterPro" id="IPR044565">
    <property type="entry name" value="Sec22"/>
</dbReference>
<keyword evidence="9 15" id="KW-1133">Transmembrane helix</keyword>
<dbReference type="SUPFAM" id="SSF58038">
    <property type="entry name" value="SNARE fusion complex"/>
    <property type="match status" value="1"/>
</dbReference>
<keyword evidence="4" id="KW-0813">Transport</keyword>
<reference evidence="20" key="1">
    <citation type="submission" date="2010-07" db="EMBL/GenBank/DDBJ databases">
        <title>The genome sequence of Gaeumannomyces graminis var. tritici strain R3-111a-1.</title>
        <authorList>
            <consortium name="The Broad Institute Genome Sequencing Platform"/>
            <person name="Ma L.-J."/>
            <person name="Dead R."/>
            <person name="Young S."/>
            <person name="Zeng Q."/>
            <person name="Koehrsen M."/>
            <person name="Alvarado L."/>
            <person name="Berlin A."/>
            <person name="Chapman S.B."/>
            <person name="Chen Z."/>
            <person name="Freedman E."/>
            <person name="Gellesch M."/>
            <person name="Goldberg J."/>
            <person name="Griggs A."/>
            <person name="Gujja S."/>
            <person name="Heilman E.R."/>
            <person name="Heiman D."/>
            <person name="Hepburn T."/>
            <person name="Howarth C."/>
            <person name="Jen D."/>
            <person name="Larson L."/>
            <person name="Mehta T."/>
            <person name="Neiman D."/>
            <person name="Pearson M."/>
            <person name="Roberts A."/>
            <person name="Saif S."/>
            <person name="Shea T."/>
            <person name="Shenoy N."/>
            <person name="Sisk P."/>
            <person name="Stolte C."/>
            <person name="Sykes S."/>
            <person name="Walk T."/>
            <person name="White J."/>
            <person name="Yandava C."/>
            <person name="Haas B."/>
            <person name="Nusbaum C."/>
            <person name="Birren B."/>
        </authorList>
    </citation>
    <scope>NUCLEOTIDE SEQUENCE [LARGE SCALE GENOMIC DNA]</scope>
    <source>
        <strain evidence="20">R3-111a-1</strain>
    </source>
</reference>
<evidence type="ECO:0000256" key="2">
    <source>
        <dbReference type="ARBA" id="ARBA00004409"/>
    </source>
</evidence>
<dbReference type="Pfam" id="PF13774">
    <property type="entry name" value="Longin"/>
    <property type="match status" value="1"/>
</dbReference>
<keyword evidence="5 15" id="KW-0812">Transmembrane</keyword>
<dbReference type="GO" id="GO:0005789">
    <property type="term" value="C:endoplasmic reticulum membrane"/>
    <property type="evidence" value="ECO:0007669"/>
    <property type="project" value="UniProtKB-SubCell"/>
</dbReference>
<evidence type="ECO:0000259" key="17">
    <source>
        <dbReference type="PROSITE" id="PS50892"/>
    </source>
</evidence>
<keyword evidence="11 14" id="KW-0175">Coiled coil</keyword>
<dbReference type="GO" id="GO:0006888">
    <property type="term" value="P:endoplasmic reticulum to Golgi vesicle-mediated transport"/>
    <property type="evidence" value="ECO:0007669"/>
    <property type="project" value="EnsemblFungi"/>
</dbReference>
<dbReference type="CDD" id="cd15866">
    <property type="entry name" value="R-SNARE_SEC22"/>
    <property type="match status" value="1"/>
</dbReference>
<dbReference type="HOGENOM" id="CLU_054453_4_0_1"/>
<dbReference type="VEuPathDB" id="FungiDB:GGTG_07875"/>
<dbReference type="GO" id="GO:0006886">
    <property type="term" value="P:intracellular protein transport"/>
    <property type="evidence" value="ECO:0007669"/>
    <property type="project" value="EnsemblFungi"/>
</dbReference>
<dbReference type="SMART" id="SM01270">
    <property type="entry name" value="Longin"/>
    <property type="match status" value="1"/>
</dbReference>
<dbReference type="GO" id="GO:0048280">
    <property type="term" value="P:vesicle fusion with Golgi apparatus"/>
    <property type="evidence" value="ECO:0007669"/>
    <property type="project" value="EnsemblFungi"/>
</dbReference>
<dbReference type="Proteomes" id="UP000006039">
    <property type="component" value="Unassembled WGS sequence"/>
</dbReference>
<dbReference type="Gene3D" id="3.30.450.50">
    <property type="entry name" value="Longin domain"/>
    <property type="match status" value="1"/>
</dbReference>
<proteinExistence type="inferred from homology"/>
<dbReference type="SUPFAM" id="SSF64356">
    <property type="entry name" value="SNARE-like"/>
    <property type="match status" value="1"/>
</dbReference>
<feature type="domain" description="V-SNARE coiled-coil homology" evidence="17">
    <location>
        <begin position="136"/>
        <end position="196"/>
    </location>
</feature>
<organism evidence="18">
    <name type="scientific">Gaeumannomyces tritici (strain R3-111a-1)</name>
    <name type="common">Wheat and barley take-all root rot fungus</name>
    <name type="synonym">Gaeumannomyces graminis var. tritici</name>
    <dbReference type="NCBI Taxonomy" id="644352"/>
    <lineage>
        <taxon>Eukaryota</taxon>
        <taxon>Fungi</taxon>
        <taxon>Dikarya</taxon>
        <taxon>Ascomycota</taxon>
        <taxon>Pezizomycotina</taxon>
        <taxon>Sordariomycetes</taxon>
        <taxon>Sordariomycetidae</taxon>
        <taxon>Magnaporthales</taxon>
        <taxon>Magnaporthaceae</taxon>
        <taxon>Gaeumannomyces</taxon>
    </lineage>
</organism>
<comment type="subcellular location">
    <subcellularLocation>
        <location evidence="1">Endoplasmic reticulum membrane</location>
        <topology evidence="1">Single-pass type IV membrane protein</topology>
    </subcellularLocation>
    <subcellularLocation>
        <location evidence="2">Golgi apparatus membrane</location>
        <topology evidence="2">Single-pass type IV membrane protein</topology>
    </subcellularLocation>
</comment>
<evidence type="ECO:0000256" key="1">
    <source>
        <dbReference type="ARBA" id="ARBA00004163"/>
    </source>
</evidence>
<keyword evidence="7" id="KW-0931">ER-Golgi transport</keyword>
<evidence type="ECO:0000256" key="6">
    <source>
        <dbReference type="ARBA" id="ARBA00022824"/>
    </source>
</evidence>
<accession>J3P2Y4</accession>
<dbReference type="FunFam" id="1.20.5.110:FF:000014">
    <property type="entry name" value="Transport protein sec22"/>
    <property type="match status" value="1"/>
</dbReference>
<dbReference type="PROSITE" id="PS50892">
    <property type="entry name" value="V_SNARE"/>
    <property type="match status" value="1"/>
</dbReference>
<dbReference type="eggNOG" id="KOG0862">
    <property type="taxonomic scope" value="Eukaryota"/>
</dbReference>
<evidence type="ECO:0000256" key="15">
    <source>
        <dbReference type="SAM" id="Phobius"/>
    </source>
</evidence>
<evidence type="ECO:0000256" key="5">
    <source>
        <dbReference type="ARBA" id="ARBA00022692"/>
    </source>
</evidence>
<dbReference type="PANTHER" id="PTHR45837">
    <property type="entry name" value="VESICLE-TRAFFICKING PROTEIN SEC22B"/>
    <property type="match status" value="1"/>
</dbReference>
<protein>
    <recommendedName>
        <fullName evidence="13">Protein transport protein SEC22</fullName>
    </recommendedName>
</protein>
<dbReference type="CDD" id="cd14824">
    <property type="entry name" value="Longin"/>
    <property type="match status" value="1"/>
</dbReference>
<reference evidence="18" key="2">
    <citation type="submission" date="2010-07" db="EMBL/GenBank/DDBJ databases">
        <authorList>
            <consortium name="The Broad Institute Genome Sequencing Platform"/>
            <consortium name="Broad Institute Genome Sequencing Center for Infectious Disease"/>
            <person name="Ma L.-J."/>
            <person name="Dead R."/>
            <person name="Young S."/>
            <person name="Zeng Q."/>
            <person name="Koehrsen M."/>
            <person name="Alvarado L."/>
            <person name="Berlin A."/>
            <person name="Chapman S.B."/>
            <person name="Chen Z."/>
            <person name="Freedman E."/>
            <person name="Gellesch M."/>
            <person name="Goldberg J."/>
            <person name="Griggs A."/>
            <person name="Gujja S."/>
            <person name="Heilman E.R."/>
            <person name="Heiman D."/>
            <person name="Hepburn T."/>
            <person name="Howarth C."/>
            <person name="Jen D."/>
            <person name="Larson L."/>
            <person name="Mehta T."/>
            <person name="Neiman D."/>
            <person name="Pearson M."/>
            <person name="Roberts A."/>
            <person name="Saif S."/>
            <person name="Shea T."/>
            <person name="Shenoy N."/>
            <person name="Sisk P."/>
            <person name="Stolte C."/>
            <person name="Sykes S."/>
            <person name="Walk T."/>
            <person name="White J."/>
            <person name="Yandava C."/>
            <person name="Haas B."/>
            <person name="Nusbaum C."/>
            <person name="Birren B."/>
        </authorList>
    </citation>
    <scope>NUCLEOTIDE SEQUENCE</scope>
    <source>
        <strain evidence="18">R3-111a-1</strain>
    </source>
</reference>
<evidence type="ECO:0000256" key="10">
    <source>
        <dbReference type="ARBA" id="ARBA00023034"/>
    </source>
</evidence>
<dbReference type="RefSeq" id="XP_009223970.1">
    <property type="nucleotide sequence ID" value="XM_009225706.1"/>
</dbReference>
<dbReference type="PROSITE" id="PS50859">
    <property type="entry name" value="LONGIN"/>
    <property type="match status" value="1"/>
</dbReference>
<dbReference type="GO" id="GO:0005484">
    <property type="term" value="F:SNAP receptor activity"/>
    <property type="evidence" value="ECO:0007669"/>
    <property type="project" value="EnsemblFungi"/>
</dbReference>
<evidence type="ECO:0000259" key="16">
    <source>
        <dbReference type="PROSITE" id="PS50859"/>
    </source>
</evidence>
<dbReference type="GO" id="GO:0031201">
    <property type="term" value="C:SNARE complex"/>
    <property type="evidence" value="ECO:0007669"/>
    <property type="project" value="EnsemblFungi"/>
</dbReference>
<reference evidence="18" key="3">
    <citation type="submission" date="2010-09" db="EMBL/GenBank/DDBJ databases">
        <title>Annotation of Gaeumannomyces graminis var. tritici R3-111a-1.</title>
        <authorList>
            <consortium name="The Broad Institute Genome Sequencing Platform"/>
            <person name="Ma L.-J."/>
            <person name="Dead R."/>
            <person name="Young S.K."/>
            <person name="Zeng Q."/>
            <person name="Gargeya S."/>
            <person name="Fitzgerald M."/>
            <person name="Haas B."/>
            <person name="Abouelleil A."/>
            <person name="Alvarado L."/>
            <person name="Arachchi H.M."/>
            <person name="Berlin A."/>
            <person name="Brown A."/>
            <person name="Chapman S.B."/>
            <person name="Chen Z."/>
            <person name="Dunbar C."/>
            <person name="Freedman E."/>
            <person name="Gearin G."/>
            <person name="Gellesch M."/>
            <person name="Goldberg J."/>
            <person name="Griggs A."/>
            <person name="Gujja S."/>
            <person name="Heiman D."/>
            <person name="Howarth C."/>
            <person name="Larson L."/>
            <person name="Lui A."/>
            <person name="MacDonald P.J.P."/>
            <person name="Mehta T."/>
            <person name="Montmayeur A."/>
            <person name="Murphy C."/>
            <person name="Neiman D."/>
            <person name="Pearson M."/>
            <person name="Priest M."/>
            <person name="Roberts A."/>
            <person name="Saif S."/>
            <person name="Shea T."/>
            <person name="Shenoy N."/>
            <person name="Sisk P."/>
            <person name="Stolte C."/>
            <person name="Sykes S."/>
            <person name="Yandava C."/>
            <person name="Wortman J."/>
            <person name="Nusbaum C."/>
            <person name="Birren B."/>
        </authorList>
    </citation>
    <scope>NUCLEOTIDE SEQUENCE</scope>
    <source>
        <strain evidence="18">R3-111a-1</strain>
    </source>
</reference>
<evidence type="ECO:0000256" key="13">
    <source>
        <dbReference type="ARBA" id="ARBA00024249"/>
    </source>
</evidence>
<keyword evidence="20" id="KW-1185">Reference proteome</keyword>
<sequence>MIRSTQIARLDGLMLCASVDDDEAEAALSEIKSQVKLVLRRLNRNSEPQASIESGSAFTLHYLIAGAEVVHLCIADRSYPRKLAFTYLSDLATEFANTYPAHQVQSPTLRPYAFVEFDTFISRTKQTYSDSRASQNLDKLNDELRDVTQVMTKNIEDLLYRGDSLERMGELSSRLRDDSKKYRRAAVRINWELMLKQYGPFAGLGLFVIFFLWWRFF</sequence>
<dbReference type="AlphaFoldDB" id="J3P2Y4"/>
<gene>
    <name evidence="19" type="primary">20348333</name>
    <name evidence="18" type="ORF">GGTG_07875</name>
</gene>
<dbReference type="InterPro" id="IPR011012">
    <property type="entry name" value="Longin-like_dom_sf"/>
</dbReference>
<dbReference type="OrthoDB" id="1719357at2759"/>
<feature type="domain" description="Longin" evidence="16">
    <location>
        <begin position="6"/>
        <end position="121"/>
    </location>
</feature>
<dbReference type="Gene3D" id="1.20.5.110">
    <property type="match status" value="1"/>
</dbReference>
<dbReference type="FunCoup" id="J3P2Y4">
    <property type="interactions" value="1028"/>
</dbReference>
<evidence type="ECO:0000256" key="4">
    <source>
        <dbReference type="ARBA" id="ARBA00022448"/>
    </source>
</evidence>
<feature type="transmembrane region" description="Helical" evidence="15">
    <location>
        <begin position="198"/>
        <end position="216"/>
    </location>
</feature>
<dbReference type="EMBL" id="GL385398">
    <property type="protein sequence ID" value="EJT74026.1"/>
    <property type="molecule type" value="Genomic_DNA"/>
</dbReference>
<dbReference type="EnsemblFungi" id="EJT74026">
    <property type="protein sequence ID" value="EJT74026"/>
    <property type="gene ID" value="GGTG_07875"/>
</dbReference>
<dbReference type="InterPro" id="IPR010908">
    <property type="entry name" value="Longin_dom"/>
</dbReference>
<evidence type="ECO:0000313" key="20">
    <source>
        <dbReference type="Proteomes" id="UP000006039"/>
    </source>
</evidence>
<keyword evidence="6" id="KW-0256">Endoplasmic reticulum</keyword>
<evidence type="ECO:0000256" key="7">
    <source>
        <dbReference type="ARBA" id="ARBA00022892"/>
    </source>
</evidence>
<dbReference type="GO" id="GO:0006890">
    <property type="term" value="P:retrograde vesicle-mediated transport, Golgi to endoplasmic reticulum"/>
    <property type="evidence" value="ECO:0007669"/>
    <property type="project" value="EnsemblFungi"/>
</dbReference>
<dbReference type="InterPro" id="IPR042855">
    <property type="entry name" value="V_SNARE_CC"/>
</dbReference>
<dbReference type="STRING" id="644352.J3P2Y4"/>
<evidence type="ECO:0000256" key="3">
    <source>
        <dbReference type="ARBA" id="ARBA00008025"/>
    </source>
</evidence>
<evidence type="ECO:0000256" key="11">
    <source>
        <dbReference type="ARBA" id="ARBA00023054"/>
    </source>
</evidence>
<dbReference type="GO" id="GO:0012507">
    <property type="term" value="C:ER to Golgi transport vesicle membrane"/>
    <property type="evidence" value="ECO:0007669"/>
    <property type="project" value="EnsemblFungi"/>
</dbReference>
<comment type="similarity">
    <text evidence="3">Belongs to the synaptobrevin family.</text>
</comment>
<dbReference type="FunFam" id="3.30.450.50:FF:000007">
    <property type="entry name" value="SNARE complex subunit SEC22"/>
    <property type="match status" value="1"/>
</dbReference>
<dbReference type="GO" id="GO:0000139">
    <property type="term" value="C:Golgi membrane"/>
    <property type="evidence" value="ECO:0007669"/>
    <property type="project" value="UniProtKB-SubCell"/>
</dbReference>
<evidence type="ECO:0000256" key="9">
    <source>
        <dbReference type="ARBA" id="ARBA00022989"/>
    </source>
</evidence>
<keyword evidence="12 15" id="KW-0472">Membrane</keyword>
<reference evidence="19" key="4">
    <citation type="journal article" date="2015" name="G3 (Bethesda)">
        <title>Genome sequences of three phytopathogenic species of the Magnaporthaceae family of fungi.</title>
        <authorList>
            <person name="Okagaki L.H."/>
            <person name="Nunes C.C."/>
            <person name="Sailsbery J."/>
            <person name="Clay B."/>
            <person name="Brown D."/>
            <person name="John T."/>
            <person name="Oh Y."/>
            <person name="Young N."/>
            <person name="Fitzgerald M."/>
            <person name="Haas B.J."/>
            <person name="Zeng Q."/>
            <person name="Young S."/>
            <person name="Adiconis X."/>
            <person name="Fan L."/>
            <person name="Levin J.Z."/>
            <person name="Mitchell T.K."/>
            <person name="Okubara P.A."/>
            <person name="Farman M.L."/>
            <person name="Kohn L.M."/>
            <person name="Birren B."/>
            <person name="Ma L.-J."/>
            <person name="Dean R.A."/>
        </authorList>
    </citation>
    <scope>NUCLEOTIDE SEQUENCE</scope>
    <source>
        <strain evidence="19">R3-111a-1</strain>
    </source>
</reference>
<evidence type="ECO:0000313" key="18">
    <source>
        <dbReference type="EMBL" id="EJT74026.1"/>
    </source>
</evidence>